<dbReference type="Proteomes" id="UP001221898">
    <property type="component" value="Unassembled WGS sequence"/>
</dbReference>
<protein>
    <recommendedName>
        <fullName evidence="4">Secreted protein</fullName>
    </recommendedName>
</protein>
<name>A0AAD7RYW3_9TELE</name>
<comment type="caution">
    <text evidence="2">The sequence shown here is derived from an EMBL/GenBank/DDBJ whole genome shotgun (WGS) entry which is preliminary data.</text>
</comment>
<dbReference type="EMBL" id="JAINUG010000143">
    <property type="protein sequence ID" value="KAJ8392737.1"/>
    <property type="molecule type" value="Genomic_DNA"/>
</dbReference>
<gene>
    <name evidence="2" type="ORF">AAFF_G00072210</name>
</gene>
<feature type="chain" id="PRO_5041990702" description="Secreted protein" evidence="1">
    <location>
        <begin position="28"/>
        <end position="69"/>
    </location>
</feature>
<proteinExistence type="predicted"/>
<evidence type="ECO:0008006" key="4">
    <source>
        <dbReference type="Google" id="ProtNLM"/>
    </source>
</evidence>
<keyword evidence="1" id="KW-0732">Signal</keyword>
<evidence type="ECO:0000313" key="2">
    <source>
        <dbReference type="EMBL" id="KAJ8392737.1"/>
    </source>
</evidence>
<keyword evidence="3" id="KW-1185">Reference proteome</keyword>
<evidence type="ECO:0000313" key="3">
    <source>
        <dbReference type="Proteomes" id="UP001221898"/>
    </source>
</evidence>
<organism evidence="2 3">
    <name type="scientific">Aldrovandia affinis</name>
    <dbReference type="NCBI Taxonomy" id="143900"/>
    <lineage>
        <taxon>Eukaryota</taxon>
        <taxon>Metazoa</taxon>
        <taxon>Chordata</taxon>
        <taxon>Craniata</taxon>
        <taxon>Vertebrata</taxon>
        <taxon>Euteleostomi</taxon>
        <taxon>Actinopterygii</taxon>
        <taxon>Neopterygii</taxon>
        <taxon>Teleostei</taxon>
        <taxon>Notacanthiformes</taxon>
        <taxon>Halosauridae</taxon>
        <taxon>Aldrovandia</taxon>
    </lineage>
</organism>
<evidence type="ECO:0000256" key="1">
    <source>
        <dbReference type="SAM" id="SignalP"/>
    </source>
</evidence>
<feature type="signal peptide" evidence="1">
    <location>
        <begin position="1"/>
        <end position="27"/>
    </location>
</feature>
<accession>A0AAD7RYW3</accession>
<reference evidence="2" key="1">
    <citation type="journal article" date="2023" name="Science">
        <title>Genome structures resolve the early diversification of teleost fishes.</title>
        <authorList>
            <person name="Parey E."/>
            <person name="Louis A."/>
            <person name="Montfort J."/>
            <person name="Bouchez O."/>
            <person name="Roques C."/>
            <person name="Iampietro C."/>
            <person name="Lluch J."/>
            <person name="Castinel A."/>
            <person name="Donnadieu C."/>
            <person name="Desvignes T."/>
            <person name="Floi Bucao C."/>
            <person name="Jouanno E."/>
            <person name="Wen M."/>
            <person name="Mejri S."/>
            <person name="Dirks R."/>
            <person name="Jansen H."/>
            <person name="Henkel C."/>
            <person name="Chen W.J."/>
            <person name="Zahm M."/>
            <person name="Cabau C."/>
            <person name="Klopp C."/>
            <person name="Thompson A.W."/>
            <person name="Robinson-Rechavi M."/>
            <person name="Braasch I."/>
            <person name="Lecointre G."/>
            <person name="Bobe J."/>
            <person name="Postlethwait J.H."/>
            <person name="Berthelot C."/>
            <person name="Roest Crollius H."/>
            <person name="Guiguen Y."/>
        </authorList>
    </citation>
    <scope>NUCLEOTIDE SEQUENCE</scope>
    <source>
        <strain evidence="2">NC1722</strain>
    </source>
</reference>
<dbReference type="AlphaFoldDB" id="A0AAD7RYW3"/>
<sequence>MRSPLSLVSVSLDRALLLALLSAGGRQEHSSKQEWSPSFYATPFVVGSASSWYLGHLPEGGRPQWDLLP</sequence>